<accession>A0A670ZAQ4</accession>
<dbReference type="CDD" id="cd07936">
    <property type="entry name" value="SCAN"/>
    <property type="match status" value="1"/>
</dbReference>
<evidence type="ECO:0000313" key="5">
    <source>
        <dbReference type="Proteomes" id="UP000472273"/>
    </source>
</evidence>
<dbReference type="InterPro" id="IPR038269">
    <property type="entry name" value="SCAN_sf"/>
</dbReference>
<dbReference type="InterPro" id="IPR050916">
    <property type="entry name" value="SCAN-C2H2_zinc_finger"/>
</dbReference>
<proteinExistence type="predicted"/>
<dbReference type="InterPro" id="IPR003309">
    <property type="entry name" value="SCAN_dom"/>
</dbReference>
<reference evidence="4" key="1">
    <citation type="submission" date="2025-08" db="UniProtKB">
        <authorList>
            <consortium name="Ensembl"/>
        </authorList>
    </citation>
    <scope>IDENTIFICATION</scope>
</reference>
<organism evidence="4 5">
    <name type="scientific">Pseudonaja textilis</name>
    <name type="common">Eastern brown snake</name>
    <dbReference type="NCBI Taxonomy" id="8673"/>
    <lineage>
        <taxon>Eukaryota</taxon>
        <taxon>Metazoa</taxon>
        <taxon>Chordata</taxon>
        <taxon>Craniata</taxon>
        <taxon>Vertebrata</taxon>
        <taxon>Euteleostomi</taxon>
        <taxon>Lepidosauria</taxon>
        <taxon>Squamata</taxon>
        <taxon>Bifurcata</taxon>
        <taxon>Unidentata</taxon>
        <taxon>Episquamata</taxon>
        <taxon>Toxicofera</taxon>
        <taxon>Serpentes</taxon>
        <taxon>Colubroidea</taxon>
        <taxon>Elapidae</taxon>
        <taxon>Hydrophiinae</taxon>
        <taxon>Pseudonaja</taxon>
    </lineage>
</organism>
<evidence type="ECO:0000259" key="3">
    <source>
        <dbReference type="PROSITE" id="PS50804"/>
    </source>
</evidence>
<evidence type="ECO:0000313" key="4">
    <source>
        <dbReference type="Ensembl" id="ENSPTXP00000018121.1"/>
    </source>
</evidence>
<dbReference type="PANTHER" id="PTHR45935:SF15">
    <property type="entry name" value="SCAN BOX DOMAIN-CONTAINING PROTEIN"/>
    <property type="match status" value="1"/>
</dbReference>
<feature type="compositionally biased region" description="Basic and acidic residues" evidence="2">
    <location>
        <begin position="8"/>
        <end position="25"/>
    </location>
</feature>
<reference evidence="4" key="2">
    <citation type="submission" date="2025-09" db="UniProtKB">
        <authorList>
            <consortium name="Ensembl"/>
        </authorList>
    </citation>
    <scope>IDENTIFICATION</scope>
</reference>
<dbReference type="SUPFAM" id="SSF47353">
    <property type="entry name" value="Retrovirus capsid dimerization domain-like"/>
    <property type="match status" value="1"/>
</dbReference>
<dbReference type="Gene3D" id="1.10.4020.10">
    <property type="entry name" value="DNA breaking-rejoining enzymes"/>
    <property type="match status" value="1"/>
</dbReference>
<dbReference type="Ensembl" id="ENSPTXT00000018668.1">
    <property type="protein sequence ID" value="ENSPTXP00000018121.1"/>
    <property type="gene ID" value="ENSPTXG00000012461.1"/>
</dbReference>
<dbReference type="FunFam" id="1.10.4020.10:FF:000001">
    <property type="entry name" value="zinc finger protein 263 isoform X1"/>
    <property type="match status" value="1"/>
</dbReference>
<evidence type="ECO:0000256" key="1">
    <source>
        <dbReference type="ARBA" id="ARBA00023242"/>
    </source>
</evidence>
<dbReference type="SMART" id="SM00431">
    <property type="entry name" value="SCAN"/>
    <property type="match status" value="1"/>
</dbReference>
<feature type="region of interest" description="Disordered" evidence="2">
    <location>
        <begin position="1"/>
        <end position="42"/>
    </location>
</feature>
<keyword evidence="5" id="KW-1185">Reference proteome</keyword>
<keyword evidence="1" id="KW-0539">Nucleus</keyword>
<dbReference type="GeneTree" id="ENSGT00940000154715"/>
<protein>
    <recommendedName>
        <fullName evidence="3">SCAN box domain-containing protein</fullName>
    </recommendedName>
</protein>
<dbReference type="Pfam" id="PF02023">
    <property type="entry name" value="SCAN"/>
    <property type="match status" value="1"/>
</dbReference>
<dbReference type="AlphaFoldDB" id="A0A670ZAQ4"/>
<name>A0A670ZAQ4_PSETE</name>
<dbReference type="PROSITE" id="PS50804">
    <property type="entry name" value="SCAN_BOX"/>
    <property type="match status" value="1"/>
</dbReference>
<dbReference type="PANTHER" id="PTHR45935">
    <property type="entry name" value="PROTEIN ZBED8-RELATED"/>
    <property type="match status" value="1"/>
</dbReference>
<feature type="domain" description="SCAN box" evidence="3">
    <location>
        <begin position="161"/>
        <end position="244"/>
    </location>
</feature>
<dbReference type="Proteomes" id="UP000472273">
    <property type="component" value="Unplaced"/>
</dbReference>
<evidence type="ECO:0000256" key="2">
    <source>
        <dbReference type="SAM" id="MobiDB-lite"/>
    </source>
</evidence>
<sequence length="252" mass="29529">MQRLPGGEQKELKTELEDPEGDGKEKKTKAAQKGLQATQAGTGAEFPFQKLLKPIKQELEDERQQRWETQWQKFLKTMQAPYFSERCPHLARCPPPEEIPKELRASFPSLKGIAETKLRSSREKVFNQKTCRICEKDPHSSAQVKDEIWDEDIDSLEEQSQCFRQFSYQEAEGPRNVCEKLWRFCHQWLKPERNTKEQILELVVLEQFLTILPEDVQGWVRESRPQTCAQAVTLAEDFLLNLQRRQQVRAFP</sequence>